<evidence type="ECO:0000313" key="2">
    <source>
        <dbReference type="Proteomes" id="UP000030104"/>
    </source>
</evidence>
<comment type="caution">
    <text evidence="1">The sequence shown here is derived from an EMBL/GenBank/DDBJ whole genome shotgun (WGS) entry which is preliminary data.</text>
</comment>
<accession>A0A0A2KQF1</accession>
<dbReference type="OMA" id="GSEHITH"/>
<sequence>MTTSVESSTFIPSEIGPVWRRPKGEYYLAHHTEEVARLGAQHEVFLKSMGTLVVAPVDLGRPDLRVLDTGTADGRWLRDLHASLPCTSGHQYIGVDSLSKLFPTNLPNQITLKEQRIDATWPAEWQGYFDYVHQRLVLPGSEHITHQETVTNLCQLVKPGGWIELIEQDHDTPNPGGLAKAEQVIRELFTQAGHGYDYPHKLREFLEIAGMEDVKVEVFDVPIGALNPDPEMAAKSSWQVRSALEGFMPTARGIKCSLPMEELEDMPAFTERELKRVGGYQRLFVAYARRPSTST</sequence>
<evidence type="ECO:0008006" key="3">
    <source>
        <dbReference type="Google" id="ProtNLM"/>
    </source>
</evidence>
<dbReference type="HOGENOM" id="CLU_010595_9_3_1"/>
<gene>
    <name evidence="1" type="ORF">PITC_079870</name>
</gene>
<dbReference type="OrthoDB" id="184880at2759"/>
<keyword evidence="2" id="KW-1185">Reference proteome</keyword>
<evidence type="ECO:0000313" key="1">
    <source>
        <dbReference type="EMBL" id="KGO66580.1"/>
    </source>
</evidence>
<dbReference type="InterPro" id="IPR029063">
    <property type="entry name" value="SAM-dependent_MTases_sf"/>
</dbReference>
<dbReference type="SUPFAM" id="SSF53335">
    <property type="entry name" value="S-adenosyl-L-methionine-dependent methyltransferases"/>
    <property type="match status" value="1"/>
</dbReference>
<dbReference type="Proteomes" id="UP000030104">
    <property type="component" value="Unassembled WGS sequence"/>
</dbReference>
<reference evidence="1 2" key="1">
    <citation type="journal article" date="2015" name="Mol. Plant Microbe Interact.">
        <title>Genome, transcriptome, and functional analyses of Penicillium expansum provide new insights into secondary metabolism and pathogenicity.</title>
        <authorList>
            <person name="Ballester A.R."/>
            <person name="Marcet-Houben M."/>
            <person name="Levin E."/>
            <person name="Sela N."/>
            <person name="Selma-Lazaro C."/>
            <person name="Carmona L."/>
            <person name="Wisniewski M."/>
            <person name="Droby S."/>
            <person name="Gonzalez-Candelas L."/>
            <person name="Gabaldon T."/>
        </authorList>
    </citation>
    <scope>NUCLEOTIDE SEQUENCE [LARGE SCALE GENOMIC DNA]</scope>
    <source>
        <strain evidence="1 2">PHI-1</strain>
    </source>
</reference>
<name>A0A0A2KQF1_PENIT</name>
<dbReference type="PhylomeDB" id="A0A0A2KQF1"/>
<dbReference type="AlphaFoldDB" id="A0A0A2KQF1"/>
<organism evidence="1 2">
    <name type="scientific">Penicillium italicum</name>
    <name type="common">Blue mold</name>
    <dbReference type="NCBI Taxonomy" id="40296"/>
    <lineage>
        <taxon>Eukaryota</taxon>
        <taxon>Fungi</taxon>
        <taxon>Dikarya</taxon>
        <taxon>Ascomycota</taxon>
        <taxon>Pezizomycotina</taxon>
        <taxon>Eurotiomycetes</taxon>
        <taxon>Eurotiomycetidae</taxon>
        <taxon>Eurotiales</taxon>
        <taxon>Aspergillaceae</taxon>
        <taxon>Penicillium</taxon>
    </lineage>
</organism>
<dbReference type="EMBL" id="JQGA01001401">
    <property type="protein sequence ID" value="KGO66580.1"/>
    <property type="molecule type" value="Genomic_DNA"/>
</dbReference>
<protein>
    <recommendedName>
        <fullName evidence="3">Methyltransferase type 11</fullName>
    </recommendedName>
</protein>
<dbReference type="STRING" id="40296.A0A0A2KQF1"/>
<dbReference type="Gene3D" id="3.40.50.150">
    <property type="entry name" value="Vaccinia Virus protein VP39"/>
    <property type="match status" value="1"/>
</dbReference>
<dbReference type="Pfam" id="PF13489">
    <property type="entry name" value="Methyltransf_23"/>
    <property type="match status" value="1"/>
</dbReference>
<proteinExistence type="predicted"/>